<protein>
    <submittedName>
        <fullName evidence="1">Uncharacterized protein</fullName>
    </submittedName>
</protein>
<dbReference type="AlphaFoldDB" id="A0A1D8TVF6"/>
<accession>A0A1D8TVF6</accession>
<reference evidence="2" key="1">
    <citation type="submission" date="2016-10" db="EMBL/GenBank/DDBJ databases">
        <title>Comparative genomics uncovers the prolific and rare metabolic potential of the cyanobacterial genus Moorea.</title>
        <authorList>
            <person name="Leao T."/>
            <person name="Castelao G."/>
            <person name="Korobeynikov A."/>
            <person name="Monroe E.A."/>
            <person name="Podell S."/>
            <person name="Glukhov E."/>
            <person name="Allen E."/>
            <person name="Gerwick W.H."/>
            <person name="Gerwick L."/>
        </authorList>
    </citation>
    <scope>NUCLEOTIDE SEQUENCE [LARGE SCALE GENOMIC DNA]</scope>
    <source>
        <strain evidence="2">PAL-8-15-08-1</strain>
    </source>
</reference>
<evidence type="ECO:0000313" key="2">
    <source>
        <dbReference type="Proteomes" id="UP000177870"/>
    </source>
</evidence>
<sequence>MSDTLSSARFAISNNFTKSQLNSELSIQNAELLVAKFRIQPLNNSEIVQKSSTLLLDYGFCTLNYFCQIIKRFFRVNFNNSANWGRSYKLISLPTTSPE</sequence>
<dbReference type="KEGG" id="mpro:BJP34_21325"/>
<proteinExistence type="predicted"/>
<dbReference type="EMBL" id="CP017599">
    <property type="protein sequence ID" value="AOX01642.1"/>
    <property type="molecule type" value="Genomic_DNA"/>
</dbReference>
<dbReference type="Proteomes" id="UP000177870">
    <property type="component" value="Chromosome"/>
</dbReference>
<name>A0A1D8TVF6_9CYAN</name>
<evidence type="ECO:0000313" key="1">
    <source>
        <dbReference type="EMBL" id="AOX01642.1"/>
    </source>
</evidence>
<organism evidence="1 2">
    <name type="scientific">Moorena producens PAL-8-15-08-1</name>
    <dbReference type="NCBI Taxonomy" id="1458985"/>
    <lineage>
        <taxon>Bacteria</taxon>
        <taxon>Bacillati</taxon>
        <taxon>Cyanobacteriota</taxon>
        <taxon>Cyanophyceae</taxon>
        <taxon>Coleofasciculales</taxon>
        <taxon>Coleofasciculaceae</taxon>
        <taxon>Moorena</taxon>
    </lineage>
</organism>
<gene>
    <name evidence="1" type="ORF">BJP34_21325</name>
</gene>